<proteinExistence type="predicted"/>
<evidence type="ECO:0000313" key="2">
    <source>
        <dbReference type="Proteomes" id="UP000253319"/>
    </source>
</evidence>
<accession>A0A365NYH1</accession>
<protein>
    <submittedName>
        <fullName evidence="1">Uncharacterized protein</fullName>
    </submittedName>
</protein>
<organism evidence="1 2">
    <name type="scientific">Flavobacterium tibetense</name>
    <dbReference type="NCBI Taxonomy" id="2233533"/>
    <lineage>
        <taxon>Bacteria</taxon>
        <taxon>Pseudomonadati</taxon>
        <taxon>Bacteroidota</taxon>
        <taxon>Flavobacteriia</taxon>
        <taxon>Flavobacteriales</taxon>
        <taxon>Flavobacteriaceae</taxon>
        <taxon>Flavobacterium</taxon>
    </lineage>
</organism>
<comment type="caution">
    <text evidence="1">The sequence shown here is derived from an EMBL/GenBank/DDBJ whole genome shotgun (WGS) entry which is preliminary data.</text>
</comment>
<dbReference type="Proteomes" id="UP000253319">
    <property type="component" value="Unassembled WGS sequence"/>
</dbReference>
<dbReference type="EMBL" id="QLST01000050">
    <property type="protein sequence ID" value="RBA26851.1"/>
    <property type="molecule type" value="Genomic_DNA"/>
</dbReference>
<dbReference type="AlphaFoldDB" id="A0A365NYH1"/>
<keyword evidence="2" id="KW-1185">Reference proteome</keyword>
<evidence type="ECO:0000313" key="1">
    <source>
        <dbReference type="EMBL" id="RBA26851.1"/>
    </source>
</evidence>
<sequence length="89" mass="9673">MQGVSDALIGFSVAVELDDEPVFHAGAYGELNAPNLRCVRLTIFQLGVGHEVINQTTSEPGITYIGFLIRPGRGVEEFHGLVVEFRSDV</sequence>
<name>A0A365NYH1_9FLAO</name>
<reference evidence="1 2" key="1">
    <citation type="submission" date="2018-06" db="EMBL/GenBank/DDBJ databases">
        <title>Flavobacterium tibetense sp. nov., isolated from a wetland YonghuCo on Tibetan Plateau.</title>
        <authorList>
            <person name="Xing P."/>
            <person name="Phurbu D."/>
            <person name="Lu H."/>
        </authorList>
    </citation>
    <scope>NUCLEOTIDE SEQUENCE [LARGE SCALE GENOMIC DNA]</scope>
    <source>
        <strain evidence="1 2">YH5</strain>
    </source>
</reference>
<gene>
    <name evidence="1" type="ORF">DPN68_13045</name>
</gene>